<keyword evidence="2" id="KW-0479">Metal-binding</keyword>
<dbReference type="PIRSF" id="PIRSF039012">
    <property type="entry name" value="ASP"/>
    <property type="match status" value="1"/>
</dbReference>
<dbReference type="GO" id="GO:0016811">
    <property type="term" value="F:hydrolase activity, acting on carbon-nitrogen (but not peptide) bonds, in linear amides"/>
    <property type="evidence" value="ECO:0007669"/>
    <property type="project" value="InterPro"/>
</dbReference>
<evidence type="ECO:0000256" key="3">
    <source>
        <dbReference type="ARBA" id="ARBA00022801"/>
    </source>
</evidence>
<evidence type="ECO:0000313" key="6">
    <source>
        <dbReference type="EMBL" id="RHK06824.1"/>
    </source>
</evidence>
<reference evidence="6 7" key="1">
    <citation type="submission" date="2018-08" db="EMBL/GenBank/DDBJ databases">
        <title>A genome reference for cultivated species of the human gut microbiota.</title>
        <authorList>
            <person name="Zou Y."/>
            <person name="Xue W."/>
            <person name="Luo G."/>
        </authorList>
    </citation>
    <scope>NUCLEOTIDE SEQUENCE [LARGE SCALE GENOMIC DNA]</scope>
    <source>
        <strain evidence="6 7">AF48-16</strain>
    </source>
</reference>
<dbReference type="AlphaFoldDB" id="A0A415EU62"/>
<accession>A0A415EU62</accession>
<comment type="caution">
    <text evidence="6">The sequence shown here is derived from an EMBL/GenBank/DDBJ whole genome shotgun (WGS) entry which is preliminary data.</text>
</comment>
<dbReference type="EMBL" id="QRMZ01000007">
    <property type="protein sequence ID" value="RHK06824.1"/>
    <property type="molecule type" value="Genomic_DNA"/>
</dbReference>
<dbReference type="InterPro" id="IPR055438">
    <property type="entry name" value="AstE_AspA_cat"/>
</dbReference>
<protein>
    <recommendedName>
        <fullName evidence="5">Succinylglutamate desuccinylase/Aspartoacylase catalytic domain-containing protein</fullName>
    </recommendedName>
</protein>
<dbReference type="PANTHER" id="PTHR37326:SF1">
    <property type="entry name" value="BLL3975 PROTEIN"/>
    <property type="match status" value="1"/>
</dbReference>
<evidence type="ECO:0000256" key="4">
    <source>
        <dbReference type="ARBA" id="ARBA00022833"/>
    </source>
</evidence>
<comment type="cofactor">
    <cofactor evidence="1">
        <name>Zn(2+)</name>
        <dbReference type="ChEBI" id="CHEBI:29105"/>
    </cofactor>
</comment>
<feature type="domain" description="Succinylglutamate desuccinylase/Aspartoacylase catalytic" evidence="5">
    <location>
        <begin position="32"/>
        <end position="216"/>
    </location>
</feature>
<name>A0A415EU62_ENTCA</name>
<keyword evidence="3" id="KW-0378">Hydrolase</keyword>
<keyword evidence="4" id="KW-0862">Zinc</keyword>
<dbReference type="Proteomes" id="UP000286288">
    <property type="component" value="Unassembled WGS sequence"/>
</dbReference>
<evidence type="ECO:0000313" key="7">
    <source>
        <dbReference type="Proteomes" id="UP000286288"/>
    </source>
</evidence>
<evidence type="ECO:0000256" key="2">
    <source>
        <dbReference type="ARBA" id="ARBA00022723"/>
    </source>
</evidence>
<dbReference type="PANTHER" id="PTHR37326">
    <property type="entry name" value="BLL3975 PROTEIN"/>
    <property type="match status" value="1"/>
</dbReference>
<evidence type="ECO:0000259" key="5">
    <source>
        <dbReference type="Pfam" id="PF24827"/>
    </source>
</evidence>
<dbReference type="Gene3D" id="3.40.630.10">
    <property type="entry name" value="Zn peptidases"/>
    <property type="match status" value="1"/>
</dbReference>
<gene>
    <name evidence="6" type="ORF">DW084_06515</name>
</gene>
<sequence length="304" mass="33601">MIGLGSKQTDYYHVKGTEQSFPVMRICGRQSGKKLLVTAGIHGGEYPGIEACRALYQQIDPSFLIGELILLPCVNTAAFFQRSAFLHPDTLENLNRCFPGKQHGTTTEKIAYWLMQDFILRSDFYLDLHSGDLPEQLTDFVYLPKASNSALQQIISAAANQLAHPFGVISKSQNGACNAAVMAGIPSLLIERGGYGSRHKTHSQSMVADVHAILSYLGMTAKTKKTKNSLEIKSQVIYQEAPVTGLWFPIYQAGQSFQRGDLLGQIEDFFGNCLWKCHAKKSGVILYQWYALPITEGDPLLAYG</sequence>
<dbReference type="GO" id="GO:0016788">
    <property type="term" value="F:hydrolase activity, acting on ester bonds"/>
    <property type="evidence" value="ECO:0007669"/>
    <property type="project" value="InterPro"/>
</dbReference>
<dbReference type="InterPro" id="IPR053138">
    <property type="entry name" value="N-alpha-Ac-DABA_deacetylase"/>
</dbReference>
<evidence type="ECO:0000256" key="1">
    <source>
        <dbReference type="ARBA" id="ARBA00001947"/>
    </source>
</evidence>
<dbReference type="SUPFAM" id="SSF53187">
    <property type="entry name" value="Zn-dependent exopeptidases"/>
    <property type="match status" value="1"/>
</dbReference>
<dbReference type="InterPro" id="IPR043795">
    <property type="entry name" value="N-alpha-Ac-DABA-like"/>
</dbReference>
<proteinExistence type="predicted"/>
<dbReference type="Pfam" id="PF24827">
    <property type="entry name" value="AstE_AspA_cat"/>
    <property type="match status" value="1"/>
</dbReference>
<organism evidence="6 7">
    <name type="scientific">Enterococcus casseliflavus</name>
    <name type="common">Enterococcus flavescens</name>
    <dbReference type="NCBI Taxonomy" id="37734"/>
    <lineage>
        <taxon>Bacteria</taxon>
        <taxon>Bacillati</taxon>
        <taxon>Bacillota</taxon>
        <taxon>Bacilli</taxon>
        <taxon>Lactobacillales</taxon>
        <taxon>Enterococcaceae</taxon>
        <taxon>Enterococcus</taxon>
    </lineage>
</organism>
<dbReference type="GO" id="GO:0046872">
    <property type="term" value="F:metal ion binding"/>
    <property type="evidence" value="ECO:0007669"/>
    <property type="project" value="UniProtKB-KW"/>
</dbReference>